<dbReference type="GO" id="GO:0031564">
    <property type="term" value="P:transcription antitermination"/>
    <property type="evidence" value="ECO:0007669"/>
    <property type="project" value="UniProtKB-KW"/>
</dbReference>
<dbReference type="GO" id="GO:0005829">
    <property type="term" value="C:cytosol"/>
    <property type="evidence" value="ECO:0007669"/>
    <property type="project" value="TreeGrafter"/>
</dbReference>
<sequence length="165" mass="18619">MARWYAIQTKPRQEETALRHLERQGYDCHLPRIRERRLIRRRPVSMAVALFPRYLFACLDLTTQNTAPIRSTHGVVGLVRFGAGPAPLPEGFVEQLREQDERGGIPELGDWQTGDALEVTDGPFAGLRAVFAARNGDARVIVLMELLGRTQRLALPEHQLRRAGT</sequence>
<dbReference type="OrthoDB" id="9790639at2"/>
<reference evidence="5 6" key="1">
    <citation type="journal article" date="2019" name="ISME J.">
        <title>Candidatus Macondimonas diazotrophica, a novel gammaproteobacterial genus dominating crude-oil-contaminated coastal sediments.</title>
        <authorList>
            <person name="Karthikeyan S."/>
            <person name="Konstantinidis K."/>
        </authorList>
    </citation>
    <scope>NUCLEOTIDE SEQUENCE [LARGE SCALE GENOMIC DNA]</scope>
    <source>
        <strain evidence="5 6">KTK01</strain>
    </source>
</reference>
<protein>
    <submittedName>
        <fullName evidence="5">Transcription/translation regulatory transformer protein RfaH</fullName>
    </submittedName>
</protein>
<dbReference type="EMBL" id="SRIO01000029">
    <property type="protein sequence ID" value="TFZ81308.1"/>
    <property type="molecule type" value="Genomic_DNA"/>
</dbReference>
<dbReference type="AlphaFoldDB" id="A0A4Z0F4V3"/>
<evidence type="ECO:0000256" key="2">
    <source>
        <dbReference type="ARBA" id="ARBA00023015"/>
    </source>
</evidence>
<dbReference type="PANTHER" id="PTHR30265:SF7">
    <property type="entry name" value="TRANSCRIPTION ANTITERMINATION PROTEIN RFAH"/>
    <property type="match status" value="1"/>
</dbReference>
<dbReference type="InterPro" id="IPR008991">
    <property type="entry name" value="Translation_prot_SH3-like_sf"/>
</dbReference>
<accession>A0A4Z0F4V3</accession>
<dbReference type="PANTHER" id="PTHR30265">
    <property type="entry name" value="RHO-INTERACTING TRANSCRIPTION TERMINATION FACTOR NUSG"/>
    <property type="match status" value="1"/>
</dbReference>
<evidence type="ECO:0000259" key="4">
    <source>
        <dbReference type="SMART" id="SM00738"/>
    </source>
</evidence>
<name>A0A4Z0F4V3_9GAMM</name>
<keyword evidence="1" id="KW-0889">Transcription antitermination</keyword>
<dbReference type="RefSeq" id="WP_135282854.1">
    <property type="nucleotide sequence ID" value="NZ_SRIO01000029.1"/>
</dbReference>
<feature type="domain" description="NusG-like N-terminal" evidence="4">
    <location>
        <begin position="1"/>
        <end position="100"/>
    </location>
</feature>
<keyword evidence="3" id="KW-0804">Transcription</keyword>
<dbReference type="InterPro" id="IPR043425">
    <property type="entry name" value="NusG-like"/>
</dbReference>
<dbReference type="SUPFAM" id="SSF82679">
    <property type="entry name" value="N-utilization substance G protein NusG, N-terminal domain"/>
    <property type="match status" value="1"/>
</dbReference>
<dbReference type="CDD" id="cd06091">
    <property type="entry name" value="KOW_NusG"/>
    <property type="match status" value="1"/>
</dbReference>
<dbReference type="Pfam" id="PF02357">
    <property type="entry name" value="NusG"/>
    <property type="match status" value="1"/>
</dbReference>
<keyword evidence="6" id="KW-1185">Reference proteome</keyword>
<dbReference type="InterPro" id="IPR006645">
    <property type="entry name" value="NGN-like_dom"/>
</dbReference>
<evidence type="ECO:0000313" key="5">
    <source>
        <dbReference type="EMBL" id="TFZ81308.1"/>
    </source>
</evidence>
<dbReference type="SUPFAM" id="SSF50104">
    <property type="entry name" value="Translation proteins SH3-like domain"/>
    <property type="match status" value="1"/>
</dbReference>
<keyword evidence="2" id="KW-0805">Transcription regulation</keyword>
<evidence type="ECO:0000256" key="3">
    <source>
        <dbReference type="ARBA" id="ARBA00023163"/>
    </source>
</evidence>
<dbReference type="SMART" id="SM00738">
    <property type="entry name" value="NGN"/>
    <property type="match status" value="1"/>
</dbReference>
<proteinExistence type="predicted"/>
<dbReference type="CDD" id="cd09892">
    <property type="entry name" value="NGN_SP_RfaH"/>
    <property type="match status" value="1"/>
</dbReference>
<evidence type="ECO:0000313" key="6">
    <source>
        <dbReference type="Proteomes" id="UP000297890"/>
    </source>
</evidence>
<evidence type="ECO:0000256" key="1">
    <source>
        <dbReference type="ARBA" id="ARBA00022814"/>
    </source>
</evidence>
<gene>
    <name evidence="5" type="ORF">E4680_13015</name>
</gene>
<dbReference type="Gene3D" id="3.30.70.940">
    <property type="entry name" value="NusG, N-terminal domain"/>
    <property type="match status" value="1"/>
</dbReference>
<comment type="caution">
    <text evidence="5">The sequence shown here is derived from an EMBL/GenBank/DDBJ whole genome shotgun (WGS) entry which is preliminary data.</text>
</comment>
<organism evidence="5 6">
    <name type="scientific">Candidatus Macondimonas diazotrophica</name>
    <dbReference type="NCBI Taxonomy" id="2305248"/>
    <lineage>
        <taxon>Bacteria</taxon>
        <taxon>Pseudomonadati</taxon>
        <taxon>Pseudomonadota</taxon>
        <taxon>Gammaproteobacteria</taxon>
        <taxon>Chromatiales</taxon>
        <taxon>Ectothiorhodospiraceae</taxon>
        <taxon>Candidatus Macondimonas</taxon>
    </lineage>
</organism>
<dbReference type="Proteomes" id="UP000297890">
    <property type="component" value="Unassembled WGS sequence"/>
</dbReference>
<dbReference type="InterPro" id="IPR036735">
    <property type="entry name" value="NGN_dom_sf"/>
</dbReference>
<dbReference type="GO" id="GO:0006354">
    <property type="term" value="P:DNA-templated transcription elongation"/>
    <property type="evidence" value="ECO:0007669"/>
    <property type="project" value="InterPro"/>
</dbReference>